<evidence type="ECO:0000256" key="1">
    <source>
        <dbReference type="SAM" id="Phobius"/>
    </source>
</evidence>
<organism evidence="2 3">
    <name type="scientific">Acetobacter orientalis</name>
    <dbReference type="NCBI Taxonomy" id="146474"/>
    <lineage>
        <taxon>Bacteria</taxon>
        <taxon>Pseudomonadati</taxon>
        <taxon>Pseudomonadota</taxon>
        <taxon>Alphaproteobacteria</taxon>
        <taxon>Acetobacterales</taxon>
        <taxon>Acetobacteraceae</taxon>
        <taxon>Acetobacter</taxon>
    </lineage>
</organism>
<sequence length="377" mass="41091">MINTVAPTQGLTWGWGLLGVLTLACQTTLLLVVAPLLSGWIDRLAGRLTGEHRPWPMARWHEIRHQFRRPPLLEPADRAGGFVTRAAFLLAALGAVMVPVFSLCPAGFPAPGLLLVCGMLVLASLLLWVPLVLQPRTVVVPAYMAIVADVFLLPALVPVLVMVGGQDFSEFLVHIRTFSPLQQGAPFVLMGVALFGVAAWRGQQAGQALPCPLSGPDRGLWLWARDCIQLCWVTLAGDVAWPGALALPGDVGVESWLTACLLAIAAWGLKLGLAALLLATTQLVVLPLPRRGRVRLAAVFLLGLLAWQVAYPVLAPIPPRRIKRHRPKASLHFMGQRTAQHHDTCHHISPPFSVVHCRTWYWVFTCLRGDHCRCHVG</sequence>
<keyword evidence="1" id="KW-0472">Membrane</keyword>
<feature type="transmembrane region" description="Helical" evidence="1">
    <location>
        <begin position="12"/>
        <end position="37"/>
    </location>
</feature>
<protein>
    <submittedName>
        <fullName evidence="2">Uncharacterized protein</fullName>
    </submittedName>
</protein>
<name>A0A2Z5ZF46_9PROT</name>
<evidence type="ECO:0000313" key="3">
    <source>
        <dbReference type="Proteomes" id="UP000270034"/>
    </source>
</evidence>
<keyword evidence="1" id="KW-0812">Transmembrane</keyword>
<feature type="transmembrane region" description="Helical" evidence="1">
    <location>
        <begin position="113"/>
        <end position="133"/>
    </location>
</feature>
<dbReference type="EMBL" id="AP018515">
    <property type="protein sequence ID" value="BBC79342.1"/>
    <property type="molecule type" value="Genomic_DNA"/>
</dbReference>
<dbReference type="Proteomes" id="UP000270034">
    <property type="component" value="Chromosome"/>
</dbReference>
<feature type="transmembrane region" description="Helical" evidence="1">
    <location>
        <begin position="256"/>
        <end position="284"/>
    </location>
</feature>
<gene>
    <name evidence="2" type="ORF">AcetOrient_orf01467</name>
</gene>
<feature type="transmembrane region" description="Helical" evidence="1">
    <location>
        <begin position="82"/>
        <end position="101"/>
    </location>
</feature>
<evidence type="ECO:0000313" key="2">
    <source>
        <dbReference type="EMBL" id="BBC79342.1"/>
    </source>
</evidence>
<feature type="transmembrane region" description="Helical" evidence="1">
    <location>
        <begin position="296"/>
        <end position="314"/>
    </location>
</feature>
<feature type="transmembrane region" description="Helical" evidence="1">
    <location>
        <begin position="183"/>
        <end position="200"/>
    </location>
</feature>
<dbReference type="AlphaFoldDB" id="A0A2Z5ZF46"/>
<accession>A0A2Z5ZF46</accession>
<dbReference type="KEGG" id="aot:AcetOri_orf01467"/>
<keyword evidence="1" id="KW-1133">Transmembrane helix</keyword>
<feature type="transmembrane region" description="Helical" evidence="1">
    <location>
        <begin position="140"/>
        <end position="163"/>
    </location>
</feature>
<reference evidence="2 3" key="1">
    <citation type="submission" date="2018-02" db="EMBL/GenBank/DDBJ databases">
        <title>Acetobacter orientalis genome.</title>
        <authorList>
            <person name="Nakashima N."/>
            <person name="Tamura T."/>
        </authorList>
    </citation>
    <scope>NUCLEOTIDE SEQUENCE [LARGE SCALE GENOMIC DNA]</scope>
    <source>
        <strain evidence="2 3">FAN1</strain>
    </source>
</reference>
<proteinExistence type="predicted"/>